<keyword evidence="2" id="KW-0378">Hydrolase</keyword>
<dbReference type="Pfam" id="PF00144">
    <property type="entry name" value="Beta-lactamase"/>
    <property type="match status" value="1"/>
</dbReference>
<evidence type="ECO:0000313" key="3">
    <source>
        <dbReference type="Proteomes" id="UP000295087"/>
    </source>
</evidence>
<dbReference type="EMBL" id="SNXK01000005">
    <property type="protein sequence ID" value="TDP32913.1"/>
    <property type="molecule type" value="Genomic_DNA"/>
</dbReference>
<dbReference type="InterPro" id="IPR012338">
    <property type="entry name" value="Beta-lactam/transpept-like"/>
</dbReference>
<dbReference type="PANTHER" id="PTHR46825:SF7">
    <property type="entry name" value="D-ALANYL-D-ALANINE CARBOXYPEPTIDASE"/>
    <property type="match status" value="1"/>
</dbReference>
<gene>
    <name evidence="2" type="ORF">DFR75_105151</name>
</gene>
<dbReference type="PANTHER" id="PTHR46825">
    <property type="entry name" value="D-ALANYL-D-ALANINE-CARBOXYPEPTIDASE/ENDOPEPTIDASE AMPH"/>
    <property type="match status" value="1"/>
</dbReference>
<dbReference type="SUPFAM" id="SSF56601">
    <property type="entry name" value="beta-lactamase/transpeptidase-like"/>
    <property type="match status" value="1"/>
</dbReference>
<name>A0A4R6P6W7_NOCIG</name>
<organism evidence="2 3">
    <name type="scientific">Nocardia ignorata</name>
    <dbReference type="NCBI Taxonomy" id="145285"/>
    <lineage>
        <taxon>Bacteria</taxon>
        <taxon>Bacillati</taxon>
        <taxon>Actinomycetota</taxon>
        <taxon>Actinomycetes</taxon>
        <taxon>Mycobacteriales</taxon>
        <taxon>Nocardiaceae</taxon>
        <taxon>Nocardia</taxon>
    </lineage>
</organism>
<dbReference type="GO" id="GO:0004180">
    <property type="term" value="F:carboxypeptidase activity"/>
    <property type="evidence" value="ECO:0007669"/>
    <property type="project" value="UniProtKB-KW"/>
</dbReference>
<keyword evidence="3" id="KW-1185">Reference proteome</keyword>
<accession>A0A4R6P6W7</accession>
<dbReference type="InterPro" id="IPR050491">
    <property type="entry name" value="AmpC-like"/>
</dbReference>
<dbReference type="AlphaFoldDB" id="A0A4R6P6W7"/>
<keyword evidence="2" id="KW-0121">Carboxypeptidase</keyword>
<reference evidence="2 3" key="1">
    <citation type="submission" date="2019-03" db="EMBL/GenBank/DDBJ databases">
        <title>Genomic Encyclopedia of Type Strains, Phase IV (KMG-IV): sequencing the most valuable type-strain genomes for metagenomic binning, comparative biology and taxonomic classification.</title>
        <authorList>
            <person name="Goeker M."/>
        </authorList>
    </citation>
    <scope>NUCLEOTIDE SEQUENCE [LARGE SCALE GENOMIC DNA]</scope>
    <source>
        <strain evidence="2 3">DSM 44496</strain>
    </source>
</reference>
<dbReference type="PROSITE" id="PS51257">
    <property type="entry name" value="PROKAR_LIPOPROTEIN"/>
    <property type="match status" value="1"/>
</dbReference>
<protein>
    <submittedName>
        <fullName evidence="2">D-alanyl-D-alanine carboxypeptidase</fullName>
    </submittedName>
</protein>
<sequence>MCLCTRAFYCLLMLTRTLILPICTIALLLTSCTTSSAEAPAVAPARLDSVRGDLAGLVESGAVGAVATLTDNGATAVMSAGVADLVEGAPIPDDRPHYVRVGSITKTFTAAVVLQLVAEKQVALDAPVEKYLPGLLRGDGVDGRAITVRQLLGHRSGLPVPRSFELTEHQAAVVGRTFTPEEEMAIILQSPAESPPGTRFQYNNTNYLVAGMLIEAVTGRSYATELVDRIITPLGLTHTYLPATGETGLRRPHLSGYTTVDGNVTDETLMEPSLPWASGALVSTGADLNRFYLALVSGQVVPPAQLRDMLDGVDMGEGNGMSYGLGIGYTQLPCGTRFIGHHGNVRGFGVLAGATTAGRAFTYSYTGTPTATNMGAWITSGLCG</sequence>
<proteinExistence type="predicted"/>
<keyword evidence="2" id="KW-0645">Protease</keyword>
<comment type="caution">
    <text evidence="2">The sequence shown here is derived from an EMBL/GenBank/DDBJ whole genome shotgun (WGS) entry which is preliminary data.</text>
</comment>
<dbReference type="Proteomes" id="UP000295087">
    <property type="component" value="Unassembled WGS sequence"/>
</dbReference>
<evidence type="ECO:0000313" key="2">
    <source>
        <dbReference type="EMBL" id="TDP32913.1"/>
    </source>
</evidence>
<dbReference type="InterPro" id="IPR001466">
    <property type="entry name" value="Beta-lactam-related"/>
</dbReference>
<evidence type="ECO:0000259" key="1">
    <source>
        <dbReference type="Pfam" id="PF00144"/>
    </source>
</evidence>
<feature type="domain" description="Beta-lactamase-related" evidence="1">
    <location>
        <begin position="59"/>
        <end position="355"/>
    </location>
</feature>
<dbReference type="Gene3D" id="3.40.710.10">
    <property type="entry name" value="DD-peptidase/beta-lactamase superfamily"/>
    <property type="match status" value="1"/>
</dbReference>